<evidence type="ECO:0000256" key="5">
    <source>
        <dbReference type="ARBA" id="ARBA00023136"/>
    </source>
</evidence>
<dbReference type="PANTHER" id="PTHR34992">
    <property type="entry name" value="HYPHAL ANASTAMOSIS-7 PROTEIN"/>
    <property type="match status" value="1"/>
</dbReference>
<reference evidence="12" key="1">
    <citation type="submission" date="2023-06" db="EMBL/GenBank/DDBJ databases">
        <title>Genome-scale phylogeny and comparative genomics of the fungal order Sordariales.</title>
        <authorList>
            <consortium name="Lawrence Berkeley National Laboratory"/>
            <person name="Hensen N."/>
            <person name="Bonometti L."/>
            <person name="Westerberg I."/>
            <person name="Brannstrom I.O."/>
            <person name="Guillou S."/>
            <person name="Cros-Aarteil S."/>
            <person name="Calhoun S."/>
            <person name="Haridas S."/>
            <person name="Kuo A."/>
            <person name="Mondo S."/>
            <person name="Pangilinan J."/>
            <person name="Riley R."/>
            <person name="Labutti K."/>
            <person name="Andreopoulos B."/>
            <person name="Lipzen A."/>
            <person name="Chen C."/>
            <person name="Yanf M."/>
            <person name="Daum C."/>
            <person name="Ng V."/>
            <person name="Clum A."/>
            <person name="Steindorff A."/>
            <person name="Ohm R."/>
            <person name="Martin F."/>
            <person name="Silar P."/>
            <person name="Natvig D."/>
            <person name="Lalanne C."/>
            <person name="Gautier V."/>
            <person name="Ament-Velasquez S.L."/>
            <person name="Kruys A."/>
            <person name="Hutchinson M.I."/>
            <person name="Powell A.J."/>
            <person name="Barry K."/>
            <person name="Miller A.N."/>
            <person name="Grigoriev I.V."/>
            <person name="Debuchy R."/>
            <person name="Gladieux P."/>
            <person name="Thoren M.H."/>
            <person name="Johannesson H."/>
        </authorList>
    </citation>
    <scope>NUCLEOTIDE SEQUENCE</scope>
    <source>
        <strain evidence="12">CBS 307.81</strain>
    </source>
</reference>
<evidence type="ECO:0000256" key="10">
    <source>
        <dbReference type="SAM" id="SignalP"/>
    </source>
</evidence>
<dbReference type="PANTHER" id="PTHR34992:SF5">
    <property type="entry name" value="ANCHORED PROTEIN, PUTATIVE (AFU_ORTHOLOGUE AFUA_6G02800)-RELATED"/>
    <property type="match status" value="1"/>
</dbReference>
<evidence type="ECO:0000259" key="11">
    <source>
        <dbReference type="Pfam" id="PF20238"/>
    </source>
</evidence>
<dbReference type="AlphaFoldDB" id="A0AA39ZA12"/>
<evidence type="ECO:0000256" key="2">
    <source>
        <dbReference type="ARBA" id="ARBA00022475"/>
    </source>
</evidence>
<feature type="region of interest" description="Disordered" evidence="8">
    <location>
        <begin position="281"/>
        <end position="307"/>
    </location>
</feature>
<keyword evidence="7" id="KW-0449">Lipoprotein</keyword>
<feature type="region of interest" description="Disordered" evidence="8">
    <location>
        <begin position="168"/>
        <end position="228"/>
    </location>
</feature>
<dbReference type="CDD" id="cd12087">
    <property type="entry name" value="TM_EGFR-like"/>
    <property type="match status" value="1"/>
</dbReference>
<evidence type="ECO:0000256" key="9">
    <source>
        <dbReference type="SAM" id="Phobius"/>
    </source>
</evidence>
<keyword evidence="9" id="KW-0812">Transmembrane</keyword>
<keyword evidence="6" id="KW-0325">Glycoprotein</keyword>
<evidence type="ECO:0000256" key="7">
    <source>
        <dbReference type="ARBA" id="ARBA00023288"/>
    </source>
</evidence>
<dbReference type="EMBL" id="JAULSY010000078">
    <property type="protein sequence ID" value="KAK0667045.1"/>
    <property type="molecule type" value="Genomic_DNA"/>
</dbReference>
<evidence type="ECO:0000256" key="4">
    <source>
        <dbReference type="ARBA" id="ARBA00022729"/>
    </source>
</evidence>
<sequence>MVRRFQQAVALAAAAATGVLSASENMGPASFMWPPDRAWSEHTDNEGPCGSIHRVIERTKFPLSGGRVALTAQDDSYRAQMSISFHNDPQEQKDFGFVLNTSPITEIDPGHTCFTIPDPPSTIAPGTNATIQLMYIADFDRPENQTFYTCADIQYVRAAEFPQDTIPCFNATDSENDVPAPTGTGIPTNLPGHGDNGPPLNTADPEPSSSSVPSNNNGNNNNNNSGINTPIDSVKTGLSKGAIAGAVIGSILGLAAIFGLAFLFYRERQRKNRLIAQRDSGRGVPWVEDPPKKSTFSADSVVLGTRP</sequence>
<proteinExistence type="predicted"/>
<dbReference type="CDD" id="cd21176">
    <property type="entry name" value="LPMO_auxiliary-like"/>
    <property type="match status" value="1"/>
</dbReference>
<dbReference type="InterPro" id="IPR046936">
    <property type="entry name" value="BIM1-like"/>
</dbReference>
<accession>A0AA39ZA12</accession>
<evidence type="ECO:0000256" key="6">
    <source>
        <dbReference type="ARBA" id="ARBA00023180"/>
    </source>
</evidence>
<keyword evidence="13" id="KW-1185">Reference proteome</keyword>
<dbReference type="Pfam" id="PF20238">
    <property type="entry name" value="BIM1-like_dom"/>
    <property type="match status" value="1"/>
</dbReference>
<dbReference type="GO" id="GO:0098552">
    <property type="term" value="C:side of membrane"/>
    <property type="evidence" value="ECO:0007669"/>
    <property type="project" value="UniProtKB-KW"/>
</dbReference>
<evidence type="ECO:0000256" key="8">
    <source>
        <dbReference type="SAM" id="MobiDB-lite"/>
    </source>
</evidence>
<feature type="transmembrane region" description="Helical" evidence="9">
    <location>
        <begin position="242"/>
        <end position="265"/>
    </location>
</feature>
<organism evidence="12 13">
    <name type="scientific">Cercophora samala</name>
    <dbReference type="NCBI Taxonomy" id="330535"/>
    <lineage>
        <taxon>Eukaryota</taxon>
        <taxon>Fungi</taxon>
        <taxon>Dikarya</taxon>
        <taxon>Ascomycota</taxon>
        <taxon>Pezizomycotina</taxon>
        <taxon>Sordariomycetes</taxon>
        <taxon>Sordariomycetidae</taxon>
        <taxon>Sordariales</taxon>
        <taxon>Lasiosphaeriaceae</taxon>
        <taxon>Cercophora</taxon>
    </lineage>
</organism>
<dbReference type="GO" id="GO:0005886">
    <property type="term" value="C:plasma membrane"/>
    <property type="evidence" value="ECO:0007669"/>
    <property type="project" value="UniProtKB-SubCell"/>
</dbReference>
<comment type="caution">
    <text evidence="12">The sequence shown here is derived from an EMBL/GenBank/DDBJ whole genome shotgun (WGS) entry which is preliminary data.</text>
</comment>
<evidence type="ECO:0000256" key="1">
    <source>
        <dbReference type="ARBA" id="ARBA00004609"/>
    </source>
</evidence>
<keyword evidence="3" id="KW-0336">GPI-anchor</keyword>
<evidence type="ECO:0000313" key="12">
    <source>
        <dbReference type="EMBL" id="KAK0667045.1"/>
    </source>
</evidence>
<protein>
    <recommendedName>
        <fullName evidence="11">Copper acquisition factor BIM1-like domain-containing protein</fullName>
    </recommendedName>
</protein>
<evidence type="ECO:0000313" key="13">
    <source>
        <dbReference type="Proteomes" id="UP001174997"/>
    </source>
</evidence>
<comment type="subcellular location">
    <subcellularLocation>
        <location evidence="1">Cell membrane</location>
        <topology evidence="1">Lipid-anchor</topology>
        <topology evidence="1">GPI-anchor</topology>
    </subcellularLocation>
</comment>
<gene>
    <name evidence="12" type="ORF">QBC41DRAFT_366483</name>
</gene>
<keyword evidence="9" id="KW-1133">Transmembrane helix</keyword>
<dbReference type="InterPro" id="IPR046530">
    <property type="entry name" value="BIM1-like_dom"/>
</dbReference>
<keyword evidence="5 9" id="KW-0472">Membrane</keyword>
<name>A0AA39ZA12_9PEZI</name>
<evidence type="ECO:0000256" key="3">
    <source>
        <dbReference type="ARBA" id="ARBA00022622"/>
    </source>
</evidence>
<dbReference type="Proteomes" id="UP001174997">
    <property type="component" value="Unassembled WGS sequence"/>
</dbReference>
<keyword evidence="2" id="KW-1003">Cell membrane</keyword>
<feature type="domain" description="Copper acquisition factor BIM1-like" evidence="11">
    <location>
        <begin position="26"/>
        <end position="173"/>
    </location>
</feature>
<feature type="signal peptide" evidence="10">
    <location>
        <begin position="1"/>
        <end position="21"/>
    </location>
</feature>
<feature type="compositionally biased region" description="Low complexity" evidence="8">
    <location>
        <begin position="207"/>
        <end position="228"/>
    </location>
</feature>
<keyword evidence="4 10" id="KW-0732">Signal</keyword>
<feature type="chain" id="PRO_5041235887" description="Copper acquisition factor BIM1-like domain-containing protein" evidence="10">
    <location>
        <begin position="22"/>
        <end position="307"/>
    </location>
</feature>